<dbReference type="Proteomes" id="UP000011747">
    <property type="component" value="Unassembled WGS sequence"/>
</dbReference>
<accession>G9QNV8</accession>
<dbReference type="InterPro" id="IPR005754">
    <property type="entry name" value="Sortase"/>
</dbReference>
<feature type="active site" description="Proton donor/acceptor" evidence="2">
    <location>
        <position position="106"/>
    </location>
</feature>
<dbReference type="Pfam" id="PF04203">
    <property type="entry name" value="Sortase"/>
    <property type="match status" value="1"/>
</dbReference>
<dbReference type="EMBL" id="ACWF01000144">
    <property type="protein sequence ID" value="EHL74868.1"/>
    <property type="molecule type" value="Genomic_DNA"/>
</dbReference>
<feature type="active site" description="Acyl-thioester intermediate" evidence="2">
    <location>
        <position position="164"/>
    </location>
</feature>
<protein>
    <submittedName>
        <fullName evidence="3">Sortase</fullName>
    </submittedName>
</protein>
<dbReference type="SUPFAM" id="SSF63817">
    <property type="entry name" value="Sortase"/>
    <property type="match status" value="1"/>
</dbReference>
<dbReference type="InterPro" id="IPR053525">
    <property type="entry name" value="Sortase_D"/>
</dbReference>
<dbReference type="PATRIC" id="fig|665952.3.peg.2830"/>
<dbReference type="GO" id="GO:0016787">
    <property type="term" value="F:hydrolase activity"/>
    <property type="evidence" value="ECO:0007669"/>
    <property type="project" value="UniProtKB-KW"/>
</dbReference>
<dbReference type="RefSeq" id="WP_003355021.1">
    <property type="nucleotide sequence ID" value="NZ_JH414762.1"/>
</dbReference>
<sequence>MIKKISLLFIAGGFLFIACAGWQKLKMDADQKDALRKAEKVVHSEHKQGSFHPVRGEVVGTLEIPALKRKLPIVEGASPEDLEKGVGHYSASAYPKQHNQIVLSGHRDTVFRQIGTLKKGDQLIIRLSYGSFSYTIRRMKIVDKDDRSVIHSTAPTEELVLTTCYPFRYVGNAPKRYIIYAYPEHSQRGDGK</sequence>
<evidence type="ECO:0000313" key="4">
    <source>
        <dbReference type="Proteomes" id="UP000011747"/>
    </source>
</evidence>
<reference evidence="3 4" key="1">
    <citation type="submission" date="2011-09" db="EMBL/GenBank/DDBJ databases">
        <title>The Genome Sequence of Bacillus smithii 7_3_47FAA.</title>
        <authorList>
            <consortium name="The Broad Institute Genome Sequencing Platform"/>
            <person name="Earl A."/>
            <person name="Ward D."/>
            <person name="Feldgarden M."/>
            <person name="Gevers D."/>
            <person name="Daigneault M."/>
            <person name="Strauss J."/>
            <person name="Allen-Vercoe E."/>
            <person name="Young S.K."/>
            <person name="Zeng Q."/>
            <person name="Gargeya S."/>
            <person name="Fitzgerald M."/>
            <person name="Haas B."/>
            <person name="Abouelleil A."/>
            <person name="Alvarado L."/>
            <person name="Arachchi H.M."/>
            <person name="Berlin A."/>
            <person name="Brown A."/>
            <person name="Chapman S.B."/>
            <person name="Chen Z."/>
            <person name="Dunbar C."/>
            <person name="Freedman E."/>
            <person name="Gearin G."/>
            <person name="Goldberg J."/>
            <person name="Griggs A."/>
            <person name="Gujja S."/>
            <person name="Heiman D."/>
            <person name="Howarth C."/>
            <person name="Larson L."/>
            <person name="Lui A."/>
            <person name="MacDonald P.J.P."/>
            <person name="Montmayeur A."/>
            <person name="Murphy C."/>
            <person name="Neiman D."/>
            <person name="Pearson M."/>
            <person name="Priest M."/>
            <person name="Roberts A."/>
            <person name="Saif S."/>
            <person name="Shea T."/>
            <person name="Shenoy N."/>
            <person name="Sisk P."/>
            <person name="Stolte C."/>
            <person name="Sykes S."/>
            <person name="Wortman J."/>
            <person name="Nusbaum C."/>
            <person name="Birren B."/>
        </authorList>
    </citation>
    <scope>NUCLEOTIDE SEQUENCE [LARGE SCALE GENOMIC DNA]</scope>
    <source>
        <strain evidence="3 4">7_3_47FAA</strain>
    </source>
</reference>
<evidence type="ECO:0000313" key="3">
    <source>
        <dbReference type="EMBL" id="EHL74868.1"/>
    </source>
</evidence>
<keyword evidence="4" id="KW-1185">Reference proteome</keyword>
<organism evidence="3 4">
    <name type="scientific">Bacillus smithii 7_3_47FAA</name>
    <dbReference type="NCBI Taxonomy" id="665952"/>
    <lineage>
        <taxon>Bacteria</taxon>
        <taxon>Bacillati</taxon>
        <taxon>Bacillota</taxon>
        <taxon>Bacilli</taxon>
        <taxon>Bacillales</taxon>
        <taxon>Bacillaceae</taxon>
        <taxon>Bacillus</taxon>
    </lineage>
</organism>
<gene>
    <name evidence="3" type="ORF">HMPREF1015_03193</name>
</gene>
<evidence type="ECO:0000256" key="2">
    <source>
        <dbReference type="PIRSR" id="PIRSR605754-1"/>
    </source>
</evidence>
<dbReference type="AlphaFoldDB" id="G9QNV8"/>
<dbReference type="HOGENOM" id="CLU_045680_8_2_9"/>
<name>G9QNV8_9BACI</name>
<dbReference type="CDD" id="cd05828">
    <property type="entry name" value="Sortase_D_1"/>
    <property type="match status" value="1"/>
</dbReference>
<comment type="caution">
    <text evidence="3">The sequence shown here is derived from an EMBL/GenBank/DDBJ whole genome shotgun (WGS) entry which is preliminary data.</text>
</comment>
<proteinExistence type="predicted"/>
<dbReference type="NCBIfam" id="NF033746">
    <property type="entry name" value="class_D_sortase"/>
    <property type="match status" value="1"/>
</dbReference>
<dbReference type="Gene3D" id="2.40.260.10">
    <property type="entry name" value="Sortase"/>
    <property type="match status" value="1"/>
</dbReference>
<dbReference type="InterPro" id="IPR023365">
    <property type="entry name" value="Sortase_dom-sf"/>
</dbReference>
<keyword evidence="1" id="KW-0378">Hydrolase</keyword>
<dbReference type="PROSITE" id="PS51257">
    <property type="entry name" value="PROKAR_LIPOPROTEIN"/>
    <property type="match status" value="1"/>
</dbReference>
<evidence type="ECO:0000256" key="1">
    <source>
        <dbReference type="ARBA" id="ARBA00022801"/>
    </source>
</evidence>
<dbReference type="NCBIfam" id="TIGR01076">
    <property type="entry name" value="sortase_fam"/>
    <property type="match status" value="1"/>
</dbReference>
<dbReference type="InterPro" id="IPR041999">
    <property type="entry name" value="Sortase_D_1"/>
</dbReference>